<evidence type="ECO:0000256" key="2">
    <source>
        <dbReference type="ARBA" id="ARBA00022472"/>
    </source>
</evidence>
<dbReference type="InterPro" id="IPR038538">
    <property type="entry name" value="MTERF_sf"/>
</dbReference>
<dbReference type="GO" id="GO:0003676">
    <property type="term" value="F:nucleic acid binding"/>
    <property type="evidence" value="ECO:0007669"/>
    <property type="project" value="InterPro"/>
</dbReference>
<gene>
    <name evidence="4" type="ORF">VFH_II036320</name>
</gene>
<proteinExistence type="inferred from homology"/>
<dbReference type="Gene3D" id="1.25.70.10">
    <property type="entry name" value="Transcription termination factor 3, mitochondrial"/>
    <property type="match status" value="1"/>
</dbReference>
<keyword evidence="3" id="KW-0809">Transit peptide</keyword>
<accession>A0AAV0ZH79</accession>
<dbReference type="AlphaFoldDB" id="A0AAV0ZH79"/>
<comment type="similarity">
    <text evidence="1">Belongs to the mTERF family.</text>
</comment>
<dbReference type="EMBL" id="OX451737">
    <property type="protein sequence ID" value="CAI8596458.1"/>
    <property type="molecule type" value="Genomic_DNA"/>
</dbReference>
<keyword evidence="2" id="KW-0804">Transcription</keyword>
<protein>
    <submittedName>
        <fullName evidence="4">Uncharacterized protein</fullName>
    </submittedName>
</protein>
<dbReference type="InterPro" id="IPR003690">
    <property type="entry name" value="MTERF"/>
</dbReference>
<evidence type="ECO:0000256" key="1">
    <source>
        <dbReference type="ARBA" id="ARBA00007692"/>
    </source>
</evidence>
<name>A0AAV0ZH79_VICFA</name>
<evidence type="ECO:0000313" key="4">
    <source>
        <dbReference type="EMBL" id="CAI8596458.1"/>
    </source>
</evidence>
<evidence type="ECO:0000313" key="5">
    <source>
        <dbReference type="Proteomes" id="UP001157006"/>
    </source>
</evidence>
<dbReference type="Proteomes" id="UP001157006">
    <property type="component" value="Chromosome 2"/>
</dbReference>
<keyword evidence="2" id="KW-0805">Transcription regulation</keyword>
<keyword evidence="5" id="KW-1185">Reference proteome</keyword>
<dbReference type="GO" id="GO:0006353">
    <property type="term" value="P:DNA-templated transcription termination"/>
    <property type="evidence" value="ECO:0007669"/>
    <property type="project" value="UniProtKB-KW"/>
</dbReference>
<dbReference type="PANTHER" id="PTHR13068">
    <property type="entry name" value="CGI-12 PROTEIN-RELATED"/>
    <property type="match status" value="1"/>
</dbReference>
<reference evidence="4 5" key="1">
    <citation type="submission" date="2023-01" db="EMBL/GenBank/DDBJ databases">
        <authorList>
            <person name="Kreplak J."/>
        </authorList>
    </citation>
    <scope>NUCLEOTIDE SEQUENCE [LARGE SCALE GENOMIC DNA]</scope>
</reference>
<dbReference type="PANTHER" id="PTHR13068:SF133">
    <property type="entry name" value="MITOCHONDRIAL TRANSCRIPTION TERMINATION FACTOR FAMILY PROTEIN"/>
    <property type="match status" value="1"/>
</dbReference>
<sequence>MVNDYVPNIQVLRQVGIPQRYISFVQVVNSVKEMEFDPLKSNFVLALQVIGKMNMKSWESKKKVMKTMKFLVNDVGLTLEDIARSLGILNRNLEKTHVPRYAVVKISKLRGLIKSGLRISSFITITERMFLKRYVTPFQKDLSLLLDLYKDQKLD</sequence>
<evidence type="ECO:0000256" key="3">
    <source>
        <dbReference type="ARBA" id="ARBA00022946"/>
    </source>
</evidence>
<keyword evidence="2" id="KW-0806">Transcription termination</keyword>
<organism evidence="4 5">
    <name type="scientific">Vicia faba</name>
    <name type="common">Broad bean</name>
    <name type="synonym">Faba vulgaris</name>
    <dbReference type="NCBI Taxonomy" id="3906"/>
    <lineage>
        <taxon>Eukaryota</taxon>
        <taxon>Viridiplantae</taxon>
        <taxon>Streptophyta</taxon>
        <taxon>Embryophyta</taxon>
        <taxon>Tracheophyta</taxon>
        <taxon>Spermatophyta</taxon>
        <taxon>Magnoliopsida</taxon>
        <taxon>eudicotyledons</taxon>
        <taxon>Gunneridae</taxon>
        <taxon>Pentapetalae</taxon>
        <taxon>rosids</taxon>
        <taxon>fabids</taxon>
        <taxon>Fabales</taxon>
        <taxon>Fabaceae</taxon>
        <taxon>Papilionoideae</taxon>
        <taxon>50 kb inversion clade</taxon>
        <taxon>NPAAA clade</taxon>
        <taxon>Hologalegina</taxon>
        <taxon>IRL clade</taxon>
        <taxon>Fabeae</taxon>
        <taxon>Vicia</taxon>
    </lineage>
</organism>